<dbReference type="PROSITE" id="PS50943">
    <property type="entry name" value="HTH_CROC1"/>
    <property type="match status" value="1"/>
</dbReference>
<name>A0A7Y0HTK8_9BIFI</name>
<evidence type="ECO:0000313" key="3">
    <source>
        <dbReference type="Proteomes" id="UP000532194"/>
    </source>
</evidence>
<keyword evidence="3" id="KW-1185">Reference proteome</keyword>
<dbReference type="RefSeq" id="WP_169173206.1">
    <property type="nucleotide sequence ID" value="NZ_JAAIII010000011.1"/>
</dbReference>
<sequence>MVTRKTTKIKINPQRLRDAMKLQTPRWSAKSLAENDGVGVNEKTIRRCLDEGLISPKLLEKVSKALNVDPSYLQGKFDPFYDQLTDKDMRKLYKDHFLSPVHHPYAHHLPEEVNYDNLFFDILKLYGIPAEQYRTLPRAQQSHLREDIHRALYRVLCHYFRDCSPFGYYSAMGMPEPTLVDIEEILIELMEHDSGEAAE</sequence>
<evidence type="ECO:0000259" key="1">
    <source>
        <dbReference type="PROSITE" id="PS50943"/>
    </source>
</evidence>
<dbReference type="AlphaFoldDB" id="A0A7Y0HTK8"/>
<feature type="domain" description="HTH cro/C1-type" evidence="1">
    <location>
        <begin position="54"/>
        <end position="73"/>
    </location>
</feature>
<dbReference type="Proteomes" id="UP000532194">
    <property type="component" value="Unassembled WGS sequence"/>
</dbReference>
<comment type="caution">
    <text evidence="2">The sequence shown here is derived from an EMBL/GenBank/DDBJ whole genome shotgun (WGS) entry which is preliminary data.</text>
</comment>
<dbReference type="InterPro" id="IPR001387">
    <property type="entry name" value="Cro/C1-type_HTH"/>
</dbReference>
<protein>
    <recommendedName>
        <fullName evidence="1">HTH cro/C1-type domain-containing protein</fullName>
    </recommendedName>
</protein>
<dbReference type="EMBL" id="JAAIII010000011">
    <property type="protein sequence ID" value="NMM95206.1"/>
    <property type="molecule type" value="Genomic_DNA"/>
</dbReference>
<proteinExistence type="predicted"/>
<accession>A0A7Y0HTK8</accession>
<organism evidence="2 3">
    <name type="scientific">Bifidobacterium oedipodis</name>
    <dbReference type="NCBI Taxonomy" id="2675322"/>
    <lineage>
        <taxon>Bacteria</taxon>
        <taxon>Bacillati</taxon>
        <taxon>Actinomycetota</taxon>
        <taxon>Actinomycetes</taxon>
        <taxon>Bifidobacteriales</taxon>
        <taxon>Bifidobacteriaceae</taxon>
        <taxon>Bifidobacterium</taxon>
    </lineage>
</organism>
<evidence type="ECO:0000313" key="2">
    <source>
        <dbReference type="EMBL" id="NMM95206.1"/>
    </source>
</evidence>
<gene>
    <name evidence="2" type="ORF">G1C95_2394</name>
</gene>
<reference evidence="2 3" key="1">
    <citation type="submission" date="2020-02" db="EMBL/GenBank/DDBJ databases">
        <title>Characterization of phylogenetic diversity of novel bifidobacterial species isolated in Czech ZOOs.</title>
        <authorList>
            <person name="Lugli G.A."/>
            <person name="Vera N.B."/>
            <person name="Ventura M."/>
        </authorList>
    </citation>
    <scope>NUCLEOTIDE SEQUENCE [LARGE SCALE GENOMIC DNA]</scope>
    <source>
        <strain evidence="2 3">DSM 109957</strain>
    </source>
</reference>